<evidence type="ECO:0000313" key="5">
    <source>
        <dbReference type="EMBL" id="KAJ4460136.1"/>
    </source>
</evidence>
<keyword evidence="6" id="KW-1185">Reference proteome</keyword>
<comment type="similarity">
    <text evidence="1">Belongs to the CSN7/EIF3M family. CSN7 subfamily.</text>
</comment>
<dbReference type="Proteomes" id="UP001141327">
    <property type="component" value="Unassembled WGS sequence"/>
</dbReference>
<dbReference type="EMBL" id="JAPMOS010000015">
    <property type="protein sequence ID" value="KAJ4460136.1"/>
    <property type="molecule type" value="Genomic_DNA"/>
</dbReference>
<comment type="caution">
    <text evidence="5">The sequence shown here is derived from an EMBL/GenBank/DDBJ whole genome shotgun (WGS) entry which is preliminary data.</text>
</comment>
<gene>
    <name evidence="5" type="ORF">PAPYR_3874</name>
</gene>
<sequence>MDSWESRSLPPFVEAASKLQGRPVVDIILKTINHPNIFVFGEMLDLPQVQELGANAETKPYLNLLELFAYGTYGEFMTNRANYPSLTPPQIAKLQMLTLVDLANKQKTILYSALTRELGIDSVRQIEDMIIECTYKGLIRGKIDQRNQRLTIQFAIGRDVRPAQLPPMIATLQSWVHASEEFLKKIEEQLKSVDISRQQRGKHDQDLKTQLDEMKTRVRFQMEEEEMAAVAAATGGGGRAGMEGLEFEGDGDERRRGGRRHR</sequence>
<dbReference type="PROSITE" id="PS50250">
    <property type="entry name" value="PCI"/>
    <property type="match status" value="1"/>
</dbReference>
<dbReference type="PANTHER" id="PTHR15350">
    <property type="entry name" value="COP9 SIGNALOSOME COMPLEX SUBUNIT 7/DENDRITIC CELL PROTEIN GA17"/>
    <property type="match status" value="1"/>
</dbReference>
<evidence type="ECO:0000259" key="4">
    <source>
        <dbReference type="PROSITE" id="PS50250"/>
    </source>
</evidence>
<evidence type="ECO:0000313" key="6">
    <source>
        <dbReference type="Proteomes" id="UP001141327"/>
    </source>
</evidence>
<feature type="region of interest" description="Disordered" evidence="3">
    <location>
        <begin position="233"/>
        <end position="262"/>
    </location>
</feature>
<evidence type="ECO:0000256" key="2">
    <source>
        <dbReference type="ARBA" id="ARBA00022790"/>
    </source>
</evidence>
<dbReference type="Pfam" id="PF01399">
    <property type="entry name" value="PCI"/>
    <property type="match status" value="1"/>
</dbReference>
<proteinExistence type="inferred from homology"/>
<feature type="domain" description="PCI" evidence="4">
    <location>
        <begin position="1"/>
        <end position="157"/>
    </location>
</feature>
<organism evidence="5 6">
    <name type="scientific">Paratrimastix pyriformis</name>
    <dbReference type="NCBI Taxonomy" id="342808"/>
    <lineage>
        <taxon>Eukaryota</taxon>
        <taxon>Metamonada</taxon>
        <taxon>Preaxostyla</taxon>
        <taxon>Paratrimastigidae</taxon>
        <taxon>Paratrimastix</taxon>
    </lineage>
</organism>
<dbReference type="Pfam" id="PF22061">
    <property type="entry name" value="CSN7_HB_subdom"/>
    <property type="match status" value="1"/>
</dbReference>
<dbReference type="InterPro" id="IPR000717">
    <property type="entry name" value="PCI_dom"/>
</dbReference>
<name>A0ABQ8ULT3_9EUKA</name>
<dbReference type="PANTHER" id="PTHR15350:SF5">
    <property type="entry name" value="COP9 SIGNALOSOME COMPLEX SUBUNIT 7"/>
    <property type="match status" value="1"/>
</dbReference>
<keyword evidence="2" id="KW-0736">Signalosome</keyword>
<dbReference type="SMART" id="SM00088">
    <property type="entry name" value="PINT"/>
    <property type="match status" value="1"/>
</dbReference>
<dbReference type="InterPro" id="IPR045237">
    <property type="entry name" value="COPS7/eIF3m"/>
</dbReference>
<accession>A0ABQ8ULT3</accession>
<reference evidence="5" key="1">
    <citation type="journal article" date="2022" name="bioRxiv">
        <title>Genomics of Preaxostyla Flagellates Illuminates Evolutionary Transitions and the Path Towards Mitochondrial Loss.</title>
        <authorList>
            <person name="Novak L.V.F."/>
            <person name="Treitli S.C."/>
            <person name="Pyrih J."/>
            <person name="Halakuc P."/>
            <person name="Pipaliya S.V."/>
            <person name="Vacek V."/>
            <person name="Brzon O."/>
            <person name="Soukal P."/>
            <person name="Eme L."/>
            <person name="Dacks J.B."/>
            <person name="Karnkowska A."/>
            <person name="Elias M."/>
            <person name="Hampl V."/>
        </authorList>
    </citation>
    <scope>NUCLEOTIDE SEQUENCE</scope>
    <source>
        <strain evidence="5">RCP-MX</strain>
    </source>
</reference>
<protein>
    <submittedName>
        <fullName evidence="5">COP9 signalosome complex subunit 7b</fullName>
    </submittedName>
</protein>
<evidence type="ECO:0000256" key="3">
    <source>
        <dbReference type="SAM" id="MobiDB-lite"/>
    </source>
</evidence>
<evidence type="ECO:0000256" key="1">
    <source>
        <dbReference type="ARBA" id="ARBA00008482"/>
    </source>
</evidence>